<gene>
    <name evidence="1" type="ORF">OXPF_00530</name>
</gene>
<dbReference type="AlphaFoldDB" id="A0A0P8WUD5"/>
<dbReference type="InterPro" id="IPR053154">
    <property type="entry name" value="c-di-AMP_regulator"/>
</dbReference>
<evidence type="ECO:0000313" key="2">
    <source>
        <dbReference type="Proteomes" id="UP000050326"/>
    </source>
</evidence>
<sequence length="406" mass="44759">MDKTKTRDITVRVFAVLIAFVLWIYVAADDNPEMSVEIPQIPVKLTNIETLQQQGLILIGNPNDYTIKIPVKGRSQDIRQIRAQDFIVEANLGIGSRFKGENNILVEIKDKPGGVQISNQSIYIKVELDELVEKSLPVTLSLQGNLKEGYARLNESIKPAQAIIRGAARYIGRVNSVVAKLDINDAVSDIQTSLPLQVLDKDGKVVGEVECIPRTVDVTVPIRKSKVVPINIRLTGRLPEGVFLIDTVSDPANVTITGEEDIVNSITAIDTAPINFDDINSSVTRQVNINIPEGAMVIENIQAVNVHVNVEKTINKTYNVPMEYFNLPGGLTADFLTNTITMTLSGRESIINRTAASDITAKLDLVGIPTEDGEYEFSPQLNFPEELVLREVNPQRVKVRITKEQG</sequence>
<dbReference type="Pfam" id="PF07949">
    <property type="entry name" value="YbbR"/>
    <property type="match status" value="2"/>
</dbReference>
<dbReference type="Proteomes" id="UP000050326">
    <property type="component" value="Unassembled WGS sequence"/>
</dbReference>
<dbReference type="PANTHER" id="PTHR37804">
    <property type="entry name" value="CDAA REGULATORY PROTEIN CDAR"/>
    <property type="match status" value="1"/>
</dbReference>
<dbReference type="STRING" id="36849.OXPF_00530"/>
<protein>
    <submittedName>
        <fullName evidence="1">YbbR-like protein</fullName>
    </submittedName>
</protein>
<dbReference type="PANTHER" id="PTHR37804:SF1">
    <property type="entry name" value="CDAA REGULATORY PROTEIN CDAR"/>
    <property type="match status" value="1"/>
</dbReference>
<name>A0A0P8WUD5_9CLOT</name>
<dbReference type="Gene3D" id="2.170.120.40">
    <property type="entry name" value="YbbR-like domain"/>
    <property type="match status" value="2"/>
</dbReference>
<keyword evidence="2" id="KW-1185">Reference proteome</keyword>
<dbReference type="InterPro" id="IPR012505">
    <property type="entry name" value="YbbR"/>
</dbReference>
<evidence type="ECO:0000313" key="1">
    <source>
        <dbReference type="EMBL" id="KPU46325.1"/>
    </source>
</evidence>
<dbReference type="Gene3D" id="2.170.120.30">
    <property type="match status" value="2"/>
</dbReference>
<dbReference type="OrthoDB" id="2111604at2"/>
<dbReference type="RefSeq" id="WP_054873217.1">
    <property type="nucleotide sequence ID" value="NZ_LKET01000006.1"/>
</dbReference>
<accession>A0A0P8WUD5</accession>
<organism evidence="1 2">
    <name type="scientific">Oxobacter pfennigii</name>
    <dbReference type="NCBI Taxonomy" id="36849"/>
    <lineage>
        <taxon>Bacteria</taxon>
        <taxon>Bacillati</taxon>
        <taxon>Bacillota</taxon>
        <taxon>Clostridia</taxon>
        <taxon>Eubacteriales</taxon>
        <taxon>Clostridiaceae</taxon>
        <taxon>Oxobacter</taxon>
    </lineage>
</organism>
<comment type="caution">
    <text evidence="1">The sequence shown here is derived from an EMBL/GenBank/DDBJ whole genome shotgun (WGS) entry which is preliminary data.</text>
</comment>
<proteinExistence type="predicted"/>
<dbReference type="EMBL" id="LKET01000006">
    <property type="protein sequence ID" value="KPU46325.1"/>
    <property type="molecule type" value="Genomic_DNA"/>
</dbReference>
<reference evidence="1 2" key="1">
    <citation type="submission" date="2015-09" db="EMBL/GenBank/DDBJ databases">
        <title>Genome sequence of Oxobacter pfennigii DSM 3222.</title>
        <authorList>
            <person name="Poehlein A."/>
            <person name="Bengelsdorf F.R."/>
            <person name="Schiel-Bengelsdorf B."/>
            <person name="Duerre P."/>
            <person name="Daniel R."/>
        </authorList>
    </citation>
    <scope>NUCLEOTIDE SEQUENCE [LARGE SCALE GENOMIC DNA]</scope>
    <source>
        <strain evidence="1 2">DSM 3222</strain>
    </source>
</reference>